<dbReference type="EMBL" id="DAKRPA010000092">
    <property type="protein sequence ID" value="DAZ99011.1"/>
    <property type="molecule type" value="Genomic_DNA"/>
</dbReference>
<feature type="non-terminal residue" evidence="3">
    <location>
        <position position="1"/>
    </location>
</feature>
<feature type="region of interest" description="Disordered" evidence="1">
    <location>
        <begin position="1"/>
        <end position="33"/>
    </location>
</feature>
<evidence type="ECO:0000256" key="1">
    <source>
        <dbReference type="SAM" id="MobiDB-lite"/>
    </source>
</evidence>
<keyword evidence="4" id="KW-1185">Reference proteome</keyword>
<dbReference type="InterPro" id="IPR005135">
    <property type="entry name" value="Endo/exonuclease/phosphatase"/>
</dbReference>
<organism evidence="3 4">
    <name type="scientific">Lagenidium giganteum</name>
    <dbReference type="NCBI Taxonomy" id="4803"/>
    <lineage>
        <taxon>Eukaryota</taxon>
        <taxon>Sar</taxon>
        <taxon>Stramenopiles</taxon>
        <taxon>Oomycota</taxon>
        <taxon>Peronosporomycetes</taxon>
        <taxon>Pythiales</taxon>
        <taxon>Pythiaceae</taxon>
    </lineage>
</organism>
<reference evidence="3" key="1">
    <citation type="submission" date="2022-11" db="EMBL/GenBank/DDBJ databases">
        <authorList>
            <person name="Morgan W.R."/>
            <person name="Tartar A."/>
        </authorList>
    </citation>
    <scope>NUCLEOTIDE SEQUENCE</scope>
    <source>
        <strain evidence="3">ARSEF 373</strain>
    </source>
</reference>
<dbReference type="InterPro" id="IPR036691">
    <property type="entry name" value="Endo/exonu/phosph_ase_sf"/>
</dbReference>
<feature type="compositionally biased region" description="Low complexity" evidence="1">
    <location>
        <begin position="124"/>
        <end position="142"/>
    </location>
</feature>
<accession>A0AAV2YZL1</accession>
<evidence type="ECO:0000259" key="2">
    <source>
        <dbReference type="Pfam" id="PF03372"/>
    </source>
</evidence>
<feature type="compositionally biased region" description="Polar residues" evidence="1">
    <location>
        <begin position="443"/>
        <end position="460"/>
    </location>
</feature>
<feature type="compositionally biased region" description="Basic and acidic residues" evidence="1">
    <location>
        <begin position="144"/>
        <end position="153"/>
    </location>
</feature>
<protein>
    <recommendedName>
        <fullName evidence="2">Endonuclease/exonuclease/phosphatase domain-containing protein</fullName>
    </recommendedName>
</protein>
<sequence length="1349" mass="148456">SKMSQTPAETPVPAVPNVPRPTDRVPDNKLGCPLDNQVPVLTSPCVQSDGRNVPCGTTGVPDLVTDQVMNAQEPDPTRPITETSSPSVLAVDPTASVPAPDPSHQLAPGHSEPPLAVDDGMTVSRSSQQSSDGTSTAPAAPTARRRDPTRDARGLNGLLQRTSELRRDRVQTPAPRRVEMPRPLAVDIDAVDALYEAGGDWSLLAPSIVKARPYQLPRARFVMVLATGQAFQRTSPSKLLMSFLNDHGNEVVQCQLDLGQIGQLTKLPGGDLRVMVKSKEACLRLERQEVKLLGGKYKFKEFDALADRYFIDVSSVDSDVEADLMLRGFYELGAQPIYGTFRDVNMDAVVTTATWRVYFRSSQCPPALIVNGTAACTPYTQGTLRSSQRMGFGHRSRHLLDLSGGQPQGAQPRQSPPSQPSFADVVRRPSSRDLLAPGVNSPARPSTPTQLAPSTPSELSLDTDVTELPSPPPSPRASLPALPPPVSTCTTLATVPAKTNKRSRNDRDCCNLLTKSRPKPVEGIATSNYFDVLGTVEVDIQCRQATADPELGARFQIVPVNVRVPEMARKTKAARHFLTKRHNTVVKTQDALSFQEILDAFEAAEDTTRLQLSQEQLQAADACVPQALTTLETCANPDVVVFYTSVKSPLATQTALMRLMRESSSALDTLAQVHTVNRVLSATTPEECSKCASKWVKMFKTKMPKSRQDLLTSTASWWLDGDLRDLVRHTKALALFEVMLMCTAPQRFTKDTWVQLLTGHSVPWIPAHNTRLLHANSLVALLRSPLGQRCFELWEDAQWNSSMLQDLIALRDSTKYFPDEQSTLQLKWVDGIATLTADAKASPSASTVQPSWTGISLLTVNVNGVKKNGHLLIDHLLARHSLCCVQESKFRACHQLDTFKFHLAARFKHKLFVSDVNALSHTAVAARSGGVLTVLRSDFPGYATAEMLDHISVPGRYIVVKMVVTDATLYVHNVYAPVDEHDKQIFFDNLPVDGFETDATHLVLGDLNSPLDPRLGSSRESTRSRPGCGACRRWLARLGVIDPWRVHNPDMQVYTGPQPRRNRLDYILMSEPFSAALYGDGENFTPKGAGDHLAHRVSLRSMSQLQGHGYWRFPSALLEYPAVVDAIAEEADAVLSELRAASNPGRTWERWKKHIRRLLQALQTKLRAQDRVAVVAARRVLDAAAARFRIERDPAAHAGFTAAMASYRSCVIQTQEFNQDEAFDRHIQQSEQSSRHFFRPPDPSLHRVSVEEVRLRDGRLSTSAADISLRFRDHWGAIMGDHSCSGGVPPPVNAAKQRERLSSITRAASDSDQHMLNATVTASELPARSSRCAATQRPVWMASLQDSIR</sequence>
<reference evidence="3" key="2">
    <citation type="journal article" date="2023" name="Microbiol Resour">
        <title>Decontamination and Annotation of the Draft Genome Sequence of the Oomycete Lagenidium giganteum ARSEF 373.</title>
        <authorList>
            <person name="Morgan W.R."/>
            <person name="Tartar A."/>
        </authorList>
    </citation>
    <scope>NUCLEOTIDE SEQUENCE</scope>
    <source>
        <strain evidence="3">ARSEF 373</strain>
    </source>
</reference>
<feature type="compositionally biased region" description="Low complexity" evidence="1">
    <location>
        <begin position="403"/>
        <end position="413"/>
    </location>
</feature>
<dbReference type="Proteomes" id="UP001146120">
    <property type="component" value="Unassembled WGS sequence"/>
</dbReference>
<dbReference type="Pfam" id="PF03372">
    <property type="entry name" value="Exo_endo_phos"/>
    <property type="match status" value="1"/>
</dbReference>
<feature type="domain" description="Endonuclease/exonuclease/phosphatase" evidence="2">
    <location>
        <begin position="858"/>
        <end position="1079"/>
    </location>
</feature>
<feature type="region of interest" description="Disordered" evidence="1">
    <location>
        <begin position="66"/>
        <end position="162"/>
    </location>
</feature>
<gene>
    <name evidence="3" type="ORF">N0F65_011266</name>
</gene>
<dbReference type="Gene3D" id="3.60.10.10">
    <property type="entry name" value="Endonuclease/exonuclease/phosphatase"/>
    <property type="match status" value="1"/>
</dbReference>
<proteinExistence type="predicted"/>
<dbReference type="GO" id="GO:0003824">
    <property type="term" value="F:catalytic activity"/>
    <property type="evidence" value="ECO:0007669"/>
    <property type="project" value="InterPro"/>
</dbReference>
<dbReference type="SUPFAM" id="SSF56219">
    <property type="entry name" value="DNase I-like"/>
    <property type="match status" value="1"/>
</dbReference>
<name>A0AAV2YZL1_9STRA</name>
<evidence type="ECO:0000313" key="4">
    <source>
        <dbReference type="Proteomes" id="UP001146120"/>
    </source>
</evidence>
<feature type="region of interest" description="Disordered" evidence="1">
    <location>
        <begin position="398"/>
        <end position="485"/>
    </location>
</feature>
<comment type="caution">
    <text evidence="3">The sequence shown here is derived from an EMBL/GenBank/DDBJ whole genome shotgun (WGS) entry which is preliminary data.</text>
</comment>
<feature type="compositionally biased region" description="Pro residues" evidence="1">
    <location>
        <begin position="469"/>
        <end position="485"/>
    </location>
</feature>
<evidence type="ECO:0000313" key="3">
    <source>
        <dbReference type="EMBL" id="DAZ99011.1"/>
    </source>
</evidence>